<evidence type="ECO:0000313" key="3">
    <source>
        <dbReference type="Proteomes" id="UP000314294"/>
    </source>
</evidence>
<evidence type="ECO:0000313" key="2">
    <source>
        <dbReference type="EMBL" id="TNN88430.1"/>
    </source>
</evidence>
<organism evidence="2 3">
    <name type="scientific">Liparis tanakae</name>
    <name type="common">Tanaka's snailfish</name>
    <dbReference type="NCBI Taxonomy" id="230148"/>
    <lineage>
        <taxon>Eukaryota</taxon>
        <taxon>Metazoa</taxon>
        <taxon>Chordata</taxon>
        <taxon>Craniata</taxon>
        <taxon>Vertebrata</taxon>
        <taxon>Euteleostomi</taxon>
        <taxon>Actinopterygii</taxon>
        <taxon>Neopterygii</taxon>
        <taxon>Teleostei</taxon>
        <taxon>Neoteleostei</taxon>
        <taxon>Acanthomorphata</taxon>
        <taxon>Eupercaria</taxon>
        <taxon>Perciformes</taxon>
        <taxon>Cottioidei</taxon>
        <taxon>Cottales</taxon>
        <taxon>Liparidae</taxon>
        <taxon>Liparis</taxon>
    </lineage>
</organism>
<evidence type="ECO:0000256" key="1">
    <source>
        <dbReference type="SAM" id="MobiDB-lite"/>
    </source>
</evidence>
<dbReference type="Proteomes" id="UP000314294">
    <property type="component" value="Unassembled WGS sequence"/>
</dbReference>
<proteinExistence type="predicted"/>
<protein>
    <submittedName>
        <fullName evidence="2">Uncharacterized protein</fullName>
    </submittedName>
</protein>
<keyword evidence="3" id="KW-1185">Reference proteome</keyword>
<comment type="caution">
    <text evidence="2">The sequence shown here is derived from an EMBL/GenBank/DDBJ whole genome shotgun (WGS) entry which is preliminary data.</text>
</comment>
<feature type="compositionally biased region" description="Polar residues" evidence="1">
    <location>
        <begin position="57"/>
        <end position="72"/>
    </location>
</feature>
<sequence>MLLRGFGLLELRPISQVLVLDSLGGRSSLVRDITMQTGLSEVVLLIVRAIWPMRSSTQPADNRASASWSQHSSMRDTSSHSTRPMAYMSILRKESRWKLMAPSSTSGAMYRLVPTWQDKGRNNERWFGRVLQKDAFAKTTGTGDHQMTCRHAERCVLYPLGTRTRRP</sequence>
<feature type="region of interest" description="Disordered" evidence="1">
    <location>
        <begin position="57"/>
        <end position="81"/>
    </location>
</feature>
<reference evidence="2 3" key="1">
    <citation type="submission" date="2019-03" db="EMBL/GenBank/DDBJ databases">
        <title>First draft genome of Liparis tanakae, snailfish: a comprehensive survey of snailfish specific genes.</title>
        <authorList>
            <person name="Kim W."/>
            <person name="Song I."/>
            <person name="Jeong J.-H."/>
            <person name="Kim D."/>
            <person name="Kim S."/>
            <person name="Ryu S."/>
            <person name="Song J.Y."/>
            <person name="Lee S.K."/>
        </authorList>
    </citation>
    <scope>NUCLEOTIDE SEQUENCE [LARGE SCALE GENOMIC DNA]</scope>
    <source>
        <tissue evidence="2">Muscle</tissue>
    </source>
</reference>
<name>A0A4Z2JE20_9TELE</name>
<gene>
    <name evidence="2" type="ORF">EYF80_001212</name>
</gene>
<dbReference type="AlphaFoldDB" id="A0A4Z2JE20"/>
<dbReference type="EMBL" id="SRLO01000005">
    <property type="protein sequence ID" value="TNN88430.1"/>
    <property type="molecule type" value="Genomic_DNA"/>
</dbReference>
<accession>A0A4Z2JE20</accession>